<dbReference type="InterPro" id="IPR036047">
    <property type="entry name" value="F-box-like_dom_sf"/>
</dbReference>
<dbReference type="PANTHER" id="PTHR31900:SF34">
    <property type="entry name" value="EMB|CAB62440.1-RELATED"/>
    <property type="match status" value="1"/>
</dbReference>
<gene>
    <name evidence="2" type="ORF">PHJA_002667900</name>
</gene>
<dbReference type="InterPro" id="IPR050232">
    <property type="entry name" value="FBL13/AtMIF1-like"/>
</dbReference>
<dbReference type="InterPro" id="IPR006566">
    <property type="entry name" value="FBD"/>
</dbReference>
<protein>
    <submittedName>
        <fullName evidence="2">F-box/FBD/LRR-repeat protein at4g00160</fullName>
    </submittedName>
</protein>
<keyword evidence="3" id="KW-1185">Reference proteome</keyword>
<reference evidence="2" key="1">
    <citation type="submission" date="2020-07" db="EMBL/GenBank/DDBJ databases">
        <title>Ethylene signaling mediates host invasion by parasitic plants.</title>
        <authorList>
            <person name="Yoshida S."/>
        </authorList>
    </citation>
    <scope>NUCLEOTIDE SEQUENCE</scope>
    <source>
        <strain evidence="2">Okayama</strain>
    </source>
</reference>
<dbReference type="InterPro" id="IPR055411">
    <property type="entry name" value="LRR_FXL15/At3g58940/PEG3-like"/>
</dbReference>
<evidence type="ECO:0000313" key="2">
    <source>
        <dbReference type="EMBL" id="GFQ05238.1"/>
    </source>
</evidence>
<dbReference type="Pfam" id="PF24758">
    <property type="entry name" value="LRR_At5g56370"/>
    <property type="match status" value="1"/>
</dbReference>
<evidence type="ECO:0000259" key="1">
    <source>
        <dbReference type="PROSITE" id="PS50181"/>
    </source>
</evidence>
<name>A0A830CXH2_9LAMI</name>
<dbReference type="OrthoDB" id="811707at2759"/>
<comment type="caution">
    <text evidence="2">The sequence shown here is derived from an EMBL/GenBank/DDBJ whole genome shotgun (WGS) entry which is preliminary data.</text>
</comment>
<dbReference type="Pfam" id="PF00646">
    <property type="entry name" value="F-box"/>
    <property type="match status" value="1"/>
</dbReference>
<proteinExistence type="predicted"/>
<dbReference type="AlphaFoldDB" id="A0A830CXH2"/>
<dbReference type="InterPro" id="IPR032675">
    <property type="entry name" value="LRR_dom_sf"/>
</dbReference>
<accession>A0A830CXH2</accession>
<dbReference type="SUPFAM" id="SSF81383">
    <property type="entry name" value="F-box domain"/>
    <property type="match status" value="1"/>
</dbReference>
<dbReference type="InterPro" id="IPR001810">
    <property type="entry name" value="F-box_dom"/>
</dbReference>
<dbReference type="Proteomes" id="UP000653305">
    <property type="component" value="Unassembled WGS sequence"/>
</dbReference>
<dbReference type="CDD" id="cd22160">
    <property type="entry name" value="F-box_AtFBL13-like"/>
    <property type="match status" value="1"/>
</dbReference>
<organism evidence="2 3">
    <name type="scientific">Phtheirospermum japonicum</name>
    <dbReference type="NCBI Taxonomy" id="374723"/>
    <lineage>
        <taxon>Eukaryota</taxon>
        <taxon>Viridiplantae</taxon>
        <taxon>Streptophyta</taxon>
        <taxon>Embryophyta</taxon>
        <taxon>Tracheophyta</taxon>
        <taxon>Spermatophyta</taxon>
        <taxon>Magnoliopsida</taxon>
        <taxon>eudicotyledons</taxon>
        <taxon>Gunneridae</taxon>
        <taxon>Pentapetalae</taxon>
        <taxon>asterids</taxon>
        <taxon>lamiids</taxon>
        <taxon>Lamiales</taxon>
        <taxon>Orobanchaceae</taxon>
        <taxon>Orobanchaceae incertae sedis</taxon>
        <taxon>Phtheirospermum</taxon>
    </lineage>
</organism>
<dbReference type="SMART" id="SM00579">
    <property type="entry name" value="FBD"/>
    <property type="match status" value="1"/>
</dbReference>
<feature type="domain" description="F-box" evidence="1">
    <location>
        <begin position="23"/>
        <end position="75"/>
    </location>
</feature>
<dbReference type="Gene3D" id="3.80.10.10">
    <property type="entry name" value="Ribonuclease Inhibitor"/>
    <property type="match status" value="1"/>
</dbReference>
<sequence length="452" mass="52250">MENTEQSNTKRQKLSDENTKASIDRLNALPDDVVCRILSFIPTKLSVSTSILAKRWRYMWAHVPNLYFHNSWDRLKGTMSMSDIISRVMLLHKLQRINTFHMWLHPFGDGGCNDNDLDTWVTTLIARNVQKLHLSLNYQRKLPPCLFTCKTLVDLSLHSGGTIPMTGTAVYLPALKKLRLHSVKYESHESLPHLLSRCPVLEELSIERDEDYMIFCYISSPTLNRLIMDNSYLEIFDDVDYEVKLDTPALRYLKYNEFRSENIVSAGALTSLAEADVAFHSKKTPPVYFRSVLESVCRLYTVKSLRLVTYGMEVPDSAFSDLTIKFCNLTKLELDADWRFITKFLENADNLEVITITTCHPESNDDIKRWMEPKQVPACLVSHLQVVIMDEFGCTLEEEFNMVRYILRNAKVLKRMEIHSKGEGIDLKEKSEARERISLFERGSEACELVFH</sequence>
<dbReference type="InterPro" id="IPR053781">
    <property type="entry name" value="F-box_AtFBL13-like"/>
</dbReference>
<dbReference type="EMBL" id="BMAC01001035">
    <property type="protein sequence ID" value="GFQ05238.1"/>
    <property type="molecule type" value="Genomic_DNA"/>
</dbReference>
<dbReference type="Pfam" id="PF08387">
    <property type="entry name" value="FBD"/>
    <property type="match status" value="1"/>
</dbReference>
<dbReference type="PROSITE" id="PS50181">
    <property type="entry name" value="FBOX"/>
    <property type="match status" value="1"/>
</dbReference>
<dbReference type="SUPFAM" id="SSF52047">
    <property type="entry name" value="RNI-like"/>
    <property type="match status" value="1"/>
</dbReference>
<dbReference type="PANTHER" id="PTHR31900">
    <property type="entry name" value="F-BOX/RNI SUPERFAMILY PROTEIN-RELATED"/>
    <property type="match status" value="1"/>
</dbReference>
<evidence type="ECO:0000313" key="3">
    <source>
        <dbReference type="Proteomes" id="UP000653305"/>
    </source>
</evidence>